<dbReference type="EMBL" id="FO818637">
    <property type="protein sequence ID" value="CDM90384.1"/>
    <property type="molecule type" value="Genomic_DNA"/>
</dbReference>
<dbReference type="KEGG" id="xbv:XBW1_3027"/>
<name>A0A0B6XDN6_XENBV</name>
<feature type="compositionally biased region" description="Low complexity" evidence="1">
    <location>
        <begin position="452"/>
        <end position="469"/>
    </location>
</feature>
<dbReference type="AlphaFoldDB" id="A0A0B6XDN6"/>
<sequence length="487" mass="53009">MVQPINYYESLMPDLAGQALKETQNRLGQSQLTGLNLQNQQMQQQMSEQQAFKQALPGAINDPQKLRELAVKYPSQLQNIQAQLGFRSEQDVAALDSTVNQLQLAISTGDPRNVAAALVQNAEVIQSKGTTPQQLMSMYANNPEQFNEVLFTVKLGTLSAKDQLAVLDKKEGREIDRGKLSESIRSNQASESLQARGQDIQVRGQDISRANALTSAYAPTSAMQNYQQYANMLKADPEGAKTFAQAAGINPSEKKLFKVETMPDGSVMKYYSNGEEEKGKITDPIKDANMRKPLSVREADGILQKASEGSKSAAGYAMRIEDGLSGMKELINSSQISPQRAAFISSRLGDGMIANTALSPSEQAYLLHARDTVNAILRKDTGAAITDAETKEYGRLYLPQPGESNKALDVKNKKLEARFKTFRGESGLAYEAMKVSSKAYDTQEQTGKGKEAAQQSSSSGGVSEGATATNPQTGKKIIFRGGQWQPM</sequence>
<feature type="region of interest" description="Disordered" evidence="1">
    <location>
        <begin position="439"/>
        <end position="487"/>
    </location>
</feature>
<evidence type="ECO:0000313" key="2">
    <source>
        <dbReference type="EMBL" id="CDM90384.1"/>
    </source>
</evidence>
<evidence type="ECO:0000313" key="3">
    <source>
        <dbReference type="Proteomes" id="UP000032930"/>
    </source>
</evidence>
<dbReference type="Pfam" id="PF16928">
    <property type="entry name" value="Inj_translocase"/>
    <property type="match status" value="1"/>
</dbReference>
<organism evidence="2 3">
    <name type="scientific">Xenorhabdus bovienii</name>
    <name type="common">Xenorhabdus nematophila subsp. bovienii</name>
    <dbReference type="NCBI Taxonomy" id="40576"/>
    <lineage>
        <taxon>Bacteria</taxon>
        <taxon>Pseudomonadati</taxon>
        <taxon>Pseudomonadota</taxon>
        <taxon>Gammaproteobacteria</taxon>
        <taxon>Enterobacterales</taxon>
        <taxon>Morganellaceae</taxon>
        <taxon>Xenorhabdus</taxon>
    </lineage>
</organism>
<evidence type="ECO:0000256" key="1">
    <source>
        <dbReference type="SAM" id="MobiDB-lite"/>
    </source>
</evidence>
<dbReference type="Proteomes" id="UP000032930">
    <property type="component" value="Chromosome"/>
</dbReference>
<gene>
    <name evidence="2" type="ORF">XBW1_3027</name>
</gene>
<reference evidence="2 3" key="1">
    <citation type="submission" date="2014-02" db="EMBL/GenBank/DDBJ databases">
        <authorList>
            <person name="Genoscope - CEA"/>
        </authorList>
    </citation>
    <scope>NUCLEOTIDE SEQUENCE [LARGE SCALE GENOMIC DNA]</scope>
    <source>
        <strain evidence="2 3">CS03</strain>
    </source>
</reference>
<dbReference type="InterPro" id="IPR031619">
    <property type="entry name" value="Inj_translocase"/>
</dbReference>
<accession>A0A0B6XDN6</accession>
<proteinExistence type="predicted"/>
<protein>
    <submittedName>
        <fullName evidence="2">Putative DNA transfer protein p33</fullName>
    </submittedName>
</protein>
<dbReference type="RefSeq" id="WP_052726074.1">
    <property type="nucleotide sequence ID" value="NZ_CAWMEF010000001.1"/>
</dbReference>